<dbReference type="FunFam" id="1.20.5.500:FF:000001">
    <property type="entry name" value="Type II keratin 23"/>
    <property type="match status" value="1"/>
</dbReference>
<protein>
    <recommendedName>
        <fullName evidence="6">IF rod domain-containing protein</fullName>
    </recommendedName>
</protein>
<evidence type="ECO:0000259" key="6">
    <source>
        <dbReference type="PROSITE" id="PS51842"/>
    </source>
</evidence>
<feature type="coiled-coil region" evidence="4">
    <location>
        <begin position="205"/>
        <end position="324"/>
    </location>
</feature>
<gene>
    <name evidence="7" type="ORF">E2I00_013861</name>
</gene>
<dbReference type="SUPFAM" id="SSF64593">
    <property type="entry name" value="Intermediate filament protein, coiled coil region"/>
    <property type="match status" value="2"/>
</dbReference>
<dbReference type="PRINTS" id="PR01248">
    <property type="entry name" value="TYPE1KERATIN"/>
</dbReference>
<dbReference type="PROSITE" id="PS00226">
    <property type="entry name" value="IF_ROD_1"/>
    <property type="match status" value="1"/>
</dbReference>
<keyword evidence="8" id="KW-1185">Reference proteome</keyword>
<evidence type="ECO:0000313" key="8">
    <source>
        <dbReference type="Proteomes" id="UP000437017"/>
    </source>
</evidence>
<dbReference type="InterPro" id="IPR002957">
    <property type="entry name" value="Keratin_I"/>
</dbReference>
<dbReference type="SMART" id="SM01391">
    <property type="entry name" value="Filament"/>
    <property type="match status" value="1"/>
</dbReference>
<evidence type="ECO:0000256" key="5">
    <source>
        <dbReference type="SAM" id="MobiDB-lite"/>
    </source>
</evidence>
<accession>A0A643CFN6</accession>
<dbReference type="GO" id="GO:0005198">
    <property type="term" value="F:structural molecule activity"/>
    <property type="evidence" value="ECO:0007669"/>
    <property type="project" value="InterPro"/>
</dbReference>
<dbReference type="Proteomes" id="UP000437017">
    <property type="component" value="Unassembled WGS sequence"/>
</dbReference>
<name>A0A643CFN6_BALPH</name>
<feature type="domain" description="IF rod" evidence="6">
    <location>
        <begin position="94"/>
        <end position="391"/>
    </location>
</feature>
<dbReference type="Gene3D" id="1.20.5.1160">
    <property type="entry name" value="Vasodilator-stimulated phosphoprotein"/>
    <property type="match status" value="1"/>
</dbReference>
<dbReference type="PANTHER" id="PTHR23239:SF207">
    <property type="entry name" value="KERATIN, TYPE I CYTOSKELETAL 24"/>
    <property type="match status" value="1"/>
</dbReference>
<evidence type="ECO:0000313" key="7">
    <source>
        <dbReference type="EMBL" id="KAB0398615.1"/>
    </source>
</evidence>
<dbReference type="Gene3D" id="1.20.5.170">
    <property type="match status" value="1"/>
</dbReference>
<evidence type="ECO:0000256" key="4">
    <source>
        <dbReference type="SAM" id="Coils"/>
    </source>
</evidence>
<dbReference type="PANTHER" id="PTHR23239">
    <property type="entry name" value="INTERMEDIATE FILAMENT"/>
    <property type="match status" value="1"/>
</dbReference>
<comment type="caution">
    <text evidence="7">The sequence shown here is derived from an EMBL/GenBank/DDBJ whole genome shotgun (WGS) entry which is preliminary data.</text>
</comment>
<reference evidence="7 8" key="1">
    <citation type="journal article" date="2019" name="PLoS ONE">
        <title>Genomic analyses reveal an absence of contemporary introgressive admixture between fin whales and blue whales, despite known hybrids.</title>
        <authorList>
            <person name="Westbury M.V."/>
            <person name="Petersen B."/>
            <person name="Lorenzen E.D."/>
        </authorList>
    </citation>
    <scope>NUCLEOTIDE SEQUENCE [LARGE SCALE GENOMIC DNA]</scope>
    <source>
        <strain evidence="7">FinWhale-01</strain>
    </source>
</reference>
<sequence>SGGSSFSSGSRCSLGGGSAWGFRRGAGSCGLSRGSSRGFGGSFGGGFVWEELQALGLALVEVLNSAGGASRGFYSYGGGMGGGVGHGGLFSAGEKQTMQNLNDWLANYLDKVRVLEEANADLENKIKEWYDKFGPGSGDGGAGRDYSKYYPIIEDLRNQILTATIENAGIVLQIDNARLTADDFRRKYKNELHLRQTVEADINGLRKVLMQIESLTEELAFLKKNHQEEMKSMQGSSGGDVTVELNPGTDLTKLLNDMRAQYGELAEQNRREAEEQFNKQSASLQAQISTNADARSASSTKNEITELKRTLQALEIELQSQLAMKSSLVGTLADTEAGYMAQLSQIQMQISSLEEQICQIPEYEQLLDIKTRLEMEIDTYHRLLDGEGGGSGFGGSNFRNSGSETRGPETPDPGIHPHLVTQDLEAVLSKEDTRVTKTIVEEVVDGKVVSSQVSNVSEVKLK</sequence>
<feature type="non-terminal residue" evidence="7">
    <location>
        <position position="1"/>
    </location>
</feature>
<feature type="region of interest" description="Disordered" evidence="5">
    <location>
        <begin position="385"/>
        <end position="417"/>
    </location>
</feature>
<dbReference type="AlphaFoldDB" id="A0A643CFN6"/>
<keyword evidence="1 3" id="KW-0403">Intermediate filament</keyword>
<dbReference type="GO" id="GO:0045109">
    <property type="term" value="P:intermediate filament organization"/>
    <property type="evidence" value="ECO:0007669"/>
    <property type="project" value="TreeGrafter"/>
</dbReference>
<dbReference type="GO" id="GO:0030855">
    <property type="term" value="P:epithelial cell differentiation"/>
    <property type="evidence" value="ECO:0007669"/>
    <property type="project" value="TreeGrafter"/>
</dbReference>
<dbReference type="OrthoDB" id="2441647at2759"/>
<dbReference type="EMBL" id="SGJD01001725">
    <property type="protein sequence ID" value="KAB0398615.1"/>
    <property type="molecule type" value="Genomic_DNA"/>
</dbReference>
<organism evidence="7 8">
    <name type="scientific">Balaenoptera physalus</name>
    <name type="common">Fin whale</name>
    <name type="synonym">Balaena physalus</name>
    <dbReference type="NCBI Taxonomy" id="9770"/>
    <lineage>
        <taxon>Eukaryota</taxon>
        <taxon>Metazoa</taxon>
        <taxon>Chordata</taxon>
        <taxon>Craniata</taxon>
        <taxon>Vertebrata</taxon>
        <taxon>Euteleostomi</taxon>
        <taxon>Mammalia</taxon>
        <taxon>Eutheria</taxon>
        <taxon>Laurasiatheria</taxon>
        <taxon>Artiodactyla</taxon>
        <taxon>Whippomorpha</taxon>
        <taxon>Cetacea</taxon>
        <taxon>Mysticeti</taxon>
        <taxon>Balaenopteridae</taxon>
        <taxon>Balaenoptera</taxon>
    </lineage>
</organism>
<dbReference type="Pfam" id="PF00038">
    <property type="entry name" value="Filament"/>
    <property type="match status" value="1"/>
</dbReference>
<keyword evidence="2 4" id="KW-0175">Coiled coil</keyword>
<comment type="similarity">
    <text evidence="3">Belongs to the intermediate filament family.</text>
</comment>
<evidence type="ECO:0000256" key="1">
    <source>
        <dbReference type="ARBA" id="ARBA00022754"/>
    </source>
</evidence>
<evidence type="ECO:0000256" key="3">
    <source>
        <dbReference type="RuleBase" id="RU000685"/>
    </source>
</evidence>
<dbReference type="InterPro" id="IPR018039">
    <property type="entry name" value="IF_conserved"/>
</dbReference>
<feature type="compositionally biased region" description="Gly residues" evidence="5">
    <location>
        <begin position="386"/>
        <end position="395"/>
    </location>
</feature>
<proteinExistence type="inferred from homology"/>
<dbReference type="PROSITE" id="PS51842">
    <property type="entry name" value="IF_ROD_2"/>
    <property type="match status" value="1"/>
</dbReference>
<feature type="coiled-coil region" evidence="4">
    <location>
        <begin position="105"/>
        <end position="132"/>
    </location>
</feature>
<evidence type="ECO:0000256" key="2">
    <source>
        <dbReference type="ARBA" id="ARBA00023054"/>
    </source>
</evidence>
<dbReference type="InterPro" id="IPR039008">
    <property type="entry name" value="IF_rod_dom"/>
</dbReference>
<dbReference type="GO" id="GO:0005882">
    <property type="term" value="C:intermediate filament"/>
    <property type="evidence" value="ECO:0007669"/>
    <property type="project" value="UniProtKB-KW"/>
</dbReference>
<dbReference type="Gene3D" id="1.20.5.500">
    <property type="entry name" value="Single helix bin"/>
    <property type="match status" value="1"/>
</dbReference>